<reference evidence="2 4" key="2">
    <citation type="submission" date="2018-12" db="EMBL/GenBank/DDBJ databases">
        <title>Streptomyces griseoviridis F1-27 complete genome.</title>
        <authorList>
            <person name="Mariita R.M."/>
            <person name="Sello J.K."/>
        </authorList>
    </citation>
    <scope>NUCLEOTIDE SEQUENCE [LARGE SCALE GENOMIC DNA]</scope>
    <source>
        <strain evidence="2 4">F1-27</strain>
    </source>
</reference>
<name>A0A3Q9KY75_STRGD</name>
<gene>
    <name evidence="3" type="ORF">DDJ31_05625</name>
    <name evidence="2" type="ORF">ELQ87_33640</name>
</gene>
<keyword evidence="5" id="KW-1185">Reference proteome</keyword>
<organism evidence="2 4">
    <name type="scientific">Streptomyces griseoviridis</name>
    <dbReference type="NCBI Taxonomy" id="45398"/>
    <lineage>
        <taxon>Bacteria</taxon>
        <taxon>Bacillati</taxon>
        <taxon>Actinomycetota</taxon>
        <taxon>Actinomycetes</taxon>
        <taxon>Kitasatosporales</taxon>
        <taxon>Streptomycetaceae</taxon>
        <taxon>Streptomyces</taxon>
    </lineage>
</organism>
<evidence type="ECO:0000313" key="5">
    <source>
        <dbReference type="Proteomes" id="UP000501753"/>
    </source>
</evidence>
<keyword evidence="1" id="KW-1133">Transmembrane helix</keyword>
<proteinExistence type="predicted"/>
<dbReference type="OrthoDB" id="4332110at2"/>
<dbReference type="KEGG" id="sgd:ELQ87_33640"/>
<evidence type="ECO:0000313" key="2">
    <source>
        <dbReference type="EMBL" id="AZS88635.1"/>
    </source>
</evidence>
<reference evidence="3 5" key="1">
    <citation type="submission" date="2018-04" db="EMBL/GenBank/DDBJ databases">
        <title>Complete genome sequences of Streptomyces griseoviridis K61 and characterization of antagonistic properties of biological control agents.</title>
        <authorList>
            <person name="Mariita R.M."/>
            <person name="Sello J.K."/>
        </authorList>
    </citation>
    <scope>NUCLEOTIDE SEQUENCE [LARGE SCALE GENOMIC DNA]</scope>
    <source>
        <strain evidence="3 5">K61</strain>
    </source>
</reference>
<evidence type="ECO:0000313" key="3">
    <source>
        <dbReference type="EMBL" id="QCN84524.1"/>
    </source>
</evidence>
<dbReference type="EMBL" id="CP029078">
    <property type="protein sequence ID" value="QCN84524.1"/>
    <property type="molecule type" value="Genomic_DNA"/>
</dbReference>
<feature type="transmembrane region" description="Helical" evidence="1">
    <location>
        <begin position="199"/>
        <end position="221"/>
    </location>
</feature>
<dbReference type="Proteomes" id="UP000271291">
    <property type="component" value="Chromosome"/>
</dbReference>
<evidence type="ECO:0008006" key="6">
    <source>
        <dbReference type="Google" id="ProtNLM"/>
    </source>
</evidence>
<feature type="transmembrane region" description="Helical" evidence="1">
    <location>
        <begin position="135"/>
        <end position="158"/>
    </location>
</feature>
<dbReference type="Proteomes" id="UP000501753">
    <property type="component" value="Chromosome"/>
</dbReference>
<accession>A0A3Q9KY75</accession>
<dbReference type="AlphaFoldDB" id="A0A3Q9KY75"/>
<evidence type="ECO:0000256" key="1">
    <source>
        <dbReference type="SAM" id="Phobius"/>
    </source>
</evidence>
<keyword evidence="1" id="KW-0472">Membrane</keyword>
<sequence length="348" mass="36575">MLLCGLAGLLLLVAAVVLLTGPLPGATAARDDYRSARPCPAGAGRDEGDCLRDRQATVVEAGAPGESWRQIYRRLSYTTGGHRGEVRLRGGGPVLSAAEPGDRITLTSWRGEVRAVTSAGVREETAAAPTRTPGALAATALALLIAAGMFCWCAYWSARRSRFSRLASPWQLVVPVVACALLAATVFVVGLFGPGLTEVLVFTAVATAVTATAATAVVLLTGRRRTAGSTRSADADSVEIAPERSAEQRCVPVSLSGDVPYDLHGFDYLVIGPGLLAVTTDPTGRVARRPVPPDLEAVRVRPPLRTDPRPPPHHTHLVVECRDGDTPVLIAADRHDIPWILGALRSGA</sequence>
<feature type="transmembrane region" description="Helical" evidence="1">
    <location>
        <begin position="170"/>
        <end position="193"/>
    </location>
</feature>
<protein>
    <recommendedName>
        <fullName evidence="6">DUF3592 domain-containing protein</fullName>
    </recommendedName>
</protein>
<dbReference type="EMBL" id="CP034687">
    <property type="protein sequence ID" value="AZS88635.1"/>
    <property type="molecule type" value="Genomic_DNA"/>
</dbReference>
<dbReference type="RefSeq" id="WP_127181405.1">
    <property type="nucleotide sequence ID" value="NZ_CP029078.1"/>
</dbReference>
<keyword evidence="1" id="KW-0812">Transmembrane</keyword>
<evidence type="ECO:0000313" key="4">
    <source>
        <dbReference type="Proteomes" id="UP000271291"/>
    </source>
</evidence>